<dbReference type="GO" id="GO:0008962">
    <property type="term" value="F:phosphatidylglycerophosphatase activity"/>
    <property type="evidence" value="ECO:0007669"/>
    <property type="project" value="InterPro"/>
</dbReference>
<dbReference type="GO" id="GO:0006629">
    <property type="term" value="P:lipid metabolic process"/>
    <property type="evidence" value="ECO:0007669"/>
    <property type="project" value="InterPro"/>
</dbReference>
<keyword evidence="1" id="KW-0472">Membrane</keyword>
<dbReference type="PANTHER" id="PTHR36305:SF1">
    <property type="entry name" value="PHOSPHATIDYLGLYCEROPHOSPHATASE A"/>
    <property type="match status" value="1"/>
</dbReference>
<dbReference type="InterPro" id="IPR026037">
    <property type="entry name" value="PgpA"/>
</dbReference>
<dbReference type="PIRSF" id="PIRSF006162">
    <property type="entry name" value="PgpA"/>
    <property type="match status" value="1"/>
</dbReference>
<accession>A0A381PLZ7</accession>
<feature type="transmembrane region" description="Helical" evidence="1">
    <location>
        <begin position="131"/>
        <end position="152"/>
    </location>
</feature>
<sequence length="156" mass="17037">MTSKLSKDPWVLLCTGFGVGFLPKAPGTWGSLLGVGLWWAVLSELEPAVSILVVGFAIGLAWLTIRQTCRTHNVGDEPAIVIDEIVGQWIALLWVPRSFWIVCVAFLVFRFLDIAKPWPVSWADRSVPGPFGILLDDVIAGVATCIVAHVVVRVFV</sequence>
<dbReference type="PANTHER" id="PTHR36305">
    <property type="entry name" value="PHOSPHATIDYLGLYCEROPHOSPHATASE A"/>
    <property type="match status" value="1"/>
</dbReference>
<feature type="transmembrane region" description="Helical" evidence="1">
    <location>
        <begin position="37"/>
        <end position="65"/>
    </location>
</feature>
<dbReference type="InterPro" id="IPR007686">
    <property type="entry name" value="YutG/PgpA"/>
</dbReference>
<proteinExistence type="predicted"/>
<organism evidence="3">
    <name type="scientific">marine metagenome</name>
    <dbReference type="NCBI Taxonomy" id="408172"/>
    <lineage>
        <taxon>unclassified sequences</taxon>
        <taxon>metagenomes</taxon>
        <taxon>ecological metagenomes</taxon>
    </lineage>
</organism>
<keyword evidence="1" id="KW-0812">Transmembrane</keyword>
<feature type="domain" description="YutG/PgpA" evidence="2">
    <location>
        <begin position="13"/>
        <end position="151"/>
    </location>
</feature>
<name>A0A381PLZ7_9ZZZZ</name>
<protein>
    <recommendedName>
        <fullName evidence="2">YutG/PgpA domain-containing protein</fullName>
    </recommendedName>
</protein>
<reference evidence="3" key="1">
    <citation type="submission" date="2018-05" db="EMBL/GenBank/DDBJ databases">
        <authorList>
            <person name="Lanie J.A."/>
            <person name="Ng W.-L."/>
            <person name="Kazmierczak K.M."/>
            <person name="Andrzejewski T.M."/>
            <person name="Davidsen T.M."/>
            <person name="Wayne K.J."/>
            <person name="Tettelin H."/>
            <person name="Glass J.I."/>
            <person name="Rusch D."/>
            <person name="Podicherti R."/>
            <person name="Tsui H.-C.T."/>
            <person name="Winkler M.E."/>
        </authorList>
    </citation>
    <scope>NUCLEOTIDE SEQUENCE</scope>
</reference>
<keyword evidence="1" id="KW-1133">Transmembrane helix</keyword>
<dbReference type="Pfam" id="PF04608">
    <property type="entry name" value="PgpA"/>
    <property type="match status" value="1"/>
</dbReference>
<dbReference type="EMBL" id="UINC01001027">
    <property type="protein sequence ID" value="SUZ67960.1"/>
    <property type="molecule type" value="Genomic_DNA"/>
</dbReference>
<gene>
    <name evidence="3" type="ORF">METZ01_LOCUS20814</name>
</gene>
<dbReference type="SUPFAM" id="SSF101307">
    <property type="entry name" value="YutG-like"/>
    <property type="match status" value="1"/>
</dbReference>
<dbReference type="CDD" id="cd06971">
    <property type="entry name" value="PgpA"/>
    <property type="match status" value="1"/>
</dbReference>
<evidence type="ECO:0000313" key="3">
    <source>
        <dbReference type="EMBL" id="SUZ67960.1"/>
    </source>
</evidence>
<dbReference type="AlphaFoldDB" id="A0A381PLZ7"/>
<feature type="transmembrane region" description="Helical" evidence="1">
    <location>
        <begin position="86"/>
        <end position="111"/>
    </location>
</feature>
<evidence type="ECO:0000256" key="1">
    <source>
        <dbReference type="SAM" id="Phobius"/>
    </source>
</evidence>
<dbReference type="InterPro" id="IPR036681">
    <property type="entry name" value="PgpA-like_sf"/>
</dbReference>
<evidence type="ECO:0000259" key="2">
    <source>
        <dbReference type="Pfam" id="PF04608"/>
    </source>
</evidence>